<evidence type="ECO:0000313" key="3">
    <source>
        <dbReference type="Proteomes" id="UP000053558"/>
    </source>
</evidence>
<dbReference type="OrthoDB" id="2841294at2759"/>
<accession>R7SCW7</accession>
<feature type="chain" id="PRO_5004455449" evidence="1">
    <location>
        <begin position="18"/>
        <end position="142"/>
    </location>
</feature>
<keyword evidence="1" id="KW-0732">Signal</keyword>
<dbReference type="InterPro" id="IPR045469">
    <property type="entry name" value="Nis1"/>
</dbReference>
<dbReference type="eggNOG" id="ENOG502SBH1">
    <property type="taxonomic scope" value="Eukaryota"/>
</dbReference>
<dbReference type="EMBL" id="JH711596">
    <property type="protein sequence ID" value="EIW74008.1"/>
    <property type="molecule type" value="Genomic_DNA"/>
</dbReference>
<dbReference type="OMA" id="KCYSSED"/>
<evidence type="ECO:0000313" key="2">
    <source>
        <dbReference type="EMBL" id="EIW74008.1"/>
    </source>
</evidence>
<evidence type="ECO:0000256" key="1">
    <source>
        <dbReference type="SAM" id="SignalP"/>
    </source>
</evidence>
<name>R7SCW7_CONPW</name>
<keyword evidence="3" id="KW-1185">Reference proteome</keyword>
<sequence>MFKSIACAALFAAVALAQNAAITYPTNDITVSPGQNITVQVTRANSLTGSEEVAVVIGFQSCPDYACASPADIMGLILYNGGFDPEYREPSSPQVQPFQNFTVQIPTSARSGTAQIGVTHVSLVGAGPFPFMETMNQTITVA</sequence>
<proteinExistence type="predicted"/>
<protein>
    <submittedName>
        <fullName evidence="2">Uncharacterized protein</fullName>
    </submittedName>
</protein>
<dbReference type="KEGG" id="cput:CONPUDRAFT_86086"/>
<gene>
    <name evidence="2" type="ORF">CONPUDRAFT_86086</name>
</gene>
<dbReference type="AlphaFoldDB" id="R7SCW7"/>
<reference evidence="3" key="1">
    <citation type="journal article" date="2012" name="Science">
        <title>The Paleozoic origin of enzymatic lignin decomposition reconstructed from 31 fungal genomes.</title>
        <authorList>
            <person name="Floudas D."/>
            <person name="Binder M."/>
            <person name="Riley R."/>
            <person name="Barry K."/>
            <person name="Blanchette R.A."/>
            <person name="Henrissat B."/>
            <person name="Martinez A.T."/>
            <person name="Otillar R."/>
            <person name="Spatafora J.W."/>
            <person name="Yadav J.S."/>
            <person name="Aerts A."/>
            <person name="Benoit I."/>
            <person name="Boyd A."/>
            <person name="Carlson A."/>
            <person name="Copeland A."/>
            <person name="Coutinho P.M."/>
            <person name="de Vries R.P."/>
            <person name="Ferreira P."/>
            <person name="Findley K."/>
            <person name="Foster B."/>
            <person name="Gaskell J."/>
            <person name="Glotzer D."/>
            <person name="Gorecki P."/>
            <person name="Heitman J."/>
            <person name="Hesse C."/>
            <person name="Hori C."/>
            <person name="Igarashi K."/>
            <person name="Jurgens J.A."/>
            <person name="Kallen N."/>
            <person name="Kersten P."/>
            <person name="Kohler A."/>
            <person name="Kuees U."/>
            <person name="Kumar T.K.A."/>
            <person name="Kuo A."/>
            <person name="LaButti K."/>
            <person name="Larrondo L.F."/>
            <person name="Lindquist E."/>
            <person name="Ling A."/>
            <person name="Lombard V."/>
            <person name="Lucas S."/>
            <person name="Lundell T."/>
            <person name="Martin R."/>
            <person name="McLaughlin D.J."/>
            <person name="Morgenstern I."/>
            <person name="Morin E."/>
            <person name="Murat C."/>
            <person name="Nagy L.G."/>
            <person name="Nolan M."/>
            <person name="Ohm R.A."/>
            <person name="Patyshakuliyeva A."/>
            <person name="Rokas A."/>
            <person name="Ruiz-Duenas F.J."/>
            <person name="Sabat G."/>
            <person name="Salamov A."/>
            <person name="Samejima M."/>
            <person name="Schmutz J."/>
            <person name="Slot J.C."/>
            <person name="St John F."/>
            <person name="Stenlid J."/>
            <person name="Sun H."/>
            <person name="Sun S."/>
            <person name="Syed K."/>
            <person name="Tsang A."/>
            <person name="Wiebenga A."/>
            <person name="Young D."/>
            <person name="Pisabarro A."/>
            <person name="Eastwood D.C."/>
            <person name="Martin F."/>
            <person name="Cullen D."/>
            <person name="Grigoriev I.V."/>
            <person name="Hibbett D.S."/>
        </authorList>
    </citation>
    <scope>NUCLEOTIDE SEQUENCE [LARGE SCALE GENOMIC DNA]</scope>
    <source>
        <strain evidence="3">RWD-64-598 SS2</strain>
    </source>
</reference>
<dbReference type="Proteomes" id="UP000053558">
    <property type="component" value="Unassembled WGS sequence"/>
</dbReference>
<feature type="signal peptide" evidence="1">
    <location>
        <begin position="1"/>
        <end position="17"/>
    </location>
</feature>
<dbReference type="Pfam" id="PF19271">
    <property type="entry name" value="Nis1"/>
    <property type="match status" value="1"/>
</dbReference>
<organism evidence="2 3">
    <name type="scientific">Coniophora puteana (strain RWD-64-598)</name>
    <name type="common">Brown rot fungus</name>
    <dbReference type="NCBI Taxonomy" id="741705"/>
    <lineage>
        <taxon>Eukaryota</taxon>
        <taxon>Fungi</taxon>
        <taxon>Dikarya</taxon>
        <taxon>Basidiomycota</taxon>
        <taxon>Agaricomycotina</taxon>
        <taxon>Agaricomycetes</taxon>
        <taxon>Agaricomycetidae</taxon>
        <taxon>Boletales</taxon>
        <taxon>Coniophorineae</taxon>
        <taxon>Coniophoraceae</taxon>
        <taxon>Coniophora</taxon>
    </lineage>
</organism>
<dbReference type="RefSeq" id="XP_007775833.1">
    <property type="nucleotide sequence ID" value="XM_007777643.1"/>
</dbReference>
<dbReference type="GeneID" id="19211076"/>